<evidence type="ECO:0000256" key="4">
    <source>
        <dbReference type="ARBA" id="ARBA00023136"/>
    </source>
</evidence>
<dbReference type="Pfam" id="PF02096">
    <property type="entry name" value="60KD_IMP"/>
    <property type="match status" value="1"/>
</dbReference>
<dbReference type="InterPro" id="IPR028055">
    <property type="entry name" value="YidC/Oxa/ALB_C"/>
</dbReference>
<feature type="transmembrane region" description="Helical" evidence="6">
    <location>
        <begin position="410"/>
        <end position="432"/>
    </location>
</feature>
<evidence type="ECO:0000259" key="7">
    <source>
        <dbReference type="Pfam" id="PF02096"/>
    </source>
</evidence>
<dbReference type="SUPFAM" id="SSF53649">
    <property type="entry name" value="Alkaline phosphatase-like"/>
    <property type="match status" value="1"/>
</dbReference>
<feature type="transmembrane region" description="Helical" evidence="6">
    <location>
        <begin position="294"/>
        <end position="318"/>
    </location>
</feature>
<dbReference type="GO" id="GO:0005886">
    <property type="term" value="C:plasma membrane"/>
    <property type="evidence" value="ECO:0007669"/>
    <property type="project" value="TreeGrafter"/>
</dbReference>
<dbReference type="STRING" id="869209.Tresu_1472"/>
<feature type="transmembrane region" description="Helical" evidence="6">
    <location>
        <begin position="339"/>
        <end position="358"/>
    </location>
</feature>
<gene>
    <name evidence="8" type="ordered locus">Tresu_1472</name>
</gene>
<evidence type="ECO:0000313" key="8">
    <source>
        <dbReference type="EMBL" id="AEB14374.1"/>
    </source>
</evidence>
<dbReference type="HOGENOM" id="CLU_013421_0_0_12"/>
<protein>
    <submittedName>
        <fullName evidence="8">60 kDa inner membrane insertion protein</fullName>
    </submittedName>
</protein>
<dbReference type="KEGG" id="tsu:Tresu_1472"/>
<evidence type="ECO:0000256" key="3">
    <source>
        <dbReference type="ARBA" id="ARBA00022989"/>
    </source>
</evidence>
<dbReference type="GO" id="GO:0032977">
    <property type="term" value="F:membrane insertase activity"/>
    <property type="evidence" value="ECO:0007669"/>
    <property type="project" value="InterPro"/>
</dbReference>
<dbReference type="InterPro" id="IPR017850">
    <property type="entry name" value="Alkaline_phosphatase_core_sf"/>
</dbReference>
<dbReference type="AlphaFoldDB" id="F2NS73"/>
<keyword evidence="9" id="KW-1185">Reference proteome</keyword>
<accession>F2NS73</accession>
<evidence type="ECO:0000256" key="1">
    <source>
        <dbReference type="ARBA" id="ARBA00004141"/>
    </source>
</evidence>
<keyword evidence="2 5" id="KW-0812">Transmembrane</keyword>
<dbReference type="InterPro" id="IPR001708">
    <property type="entry name" value="YidC/ALB3/OXA1/COX18"/>
</dbReference>
<reference evidence="9" key="2">
    <citation type="submission" date="2011-04" db="EMBL/GenBank/DDBJ databases">
        <title>The complete genome of chromosome of Treponema succinifaciens DSM 2489.</title>
        <authorList>
            <person name="Lucas S."/>
            <person name="Copeland A."/>
            <person name="Lapidus A."/>
            <person name="Bruce D."/>
            <person name="Goodwin L."/>
            <person name="Pitluck S."/>
            <person name="Peters L."/>
            <person name="Kyrpides N."/>
            <person name="Mavromatis K."/>
            <person name="Ivanova N."/>
            <person name="Ovchinnikova G."/>
            <person name="Teshima H."/>
            <person name="Detter J.C."/>
            <person name="Tapia R."/>
            <person name="Han C."/>
            <person name="Land M."/>
            <person name="Hauser L."/>
            <person name="Markowitz V."/>
            <person name="Cheng J.-F."/>
            <person name="Hugenholtz P."/>
            <person name="Woyke T."/>
            <person name="Wu D."/>
            <person name="Gronow S."/>
            <person name="Wellnitz S."/>
            <person name="Brambilla E."/>
            <person name="Klenk H.-P."/>
            <person name="Eisen J.A."/>
        </authorList>
    </citation>
    <scope>NUCLEOTIDE SEQUENCE [LARGE SCALE GENOMIC DNA]</scope>
    <source>
        <strain evidence="9">ATCC 33096 / DSM 2489 / 6091</strain>
    </source>
</reference>
<comment type="similarity">
    <text evidence="5">Belongs to the OXA1/ALB3/YidC family.</text>
</comment>
<dbReference type="GeneID" id="302998631"/>
<evidence type="ECO:0000313" key="9">
    <source>
        <dbReference type="Proteomes" id="UP000006852"/>
    </source>
</evidence>
<dbReference type="Proteomes" id="UP000006852">
    <property type="component" value="Chromosome"/>
</dbReference>
<keyword evidence="4 6" id="KW-0472">Membrane</keyword>
<reference evidence="8 9" key="1">
    <citation type="journal article" date="2011" name="Stand. Genomic Sci.">
        <title>Complete genome sequence of Treponema succinifaciens type strain (6091).</title>
        <authorList>
            <person name="Han C."/>
            <person name="Gronow S."/>
            <person name="Teshima H."/>
            <person name="Lapidus A."/>
            <person name="Nolan M."/>
            <person name="Lucas S."/>
            <person name="Hammon N."/>
            <person name="Deshpande S."/>
            <person name="Cheng J.F."/>
            <person name="Zeytun A."/>
            <person name="Tapia R."/>
            <person name="Goodwin L."/>
            <person name="Pitluck S."/>
            <person name="Liolios K."/>
            <person name="Pagani I."/>
            <person name="Ivanova N."/>
            <person name="Mavromatis K."/>
            <person name="Mikhailova N."/>
            <person name="Huntemann M."/>
            <person name="Pati A."/>
            <person name="Chen A."/>
            <person name="Palaniappan K."/>
            <person name="Land M."/>
            <person name="Hauser L."/>
            <person name="Brambilla E.M."/>
            <person name="Rohde M."/>
            <person name="Goker M."/>
            <person name="Woyke T."/>
            <person name="Bristow J."/>
            <person name="Eisen J.A."/>
            <person name="Markowitz V."/>
            <person name="Hugenholtz P."/>
            <person name="Kyrpides N.C."/>
            <person name="Klenk H.P."/>
            <person name="Detter J.C."/>
        </authorList>
    </citation>
    <scope>NUCLEOTIDE SEQUENCE [LARGE SCALE GENOMIC DNA]</scope>
    <source>
        <strain evidence="9">ATCC 33096 / DSM 2489 / 6091</strain>
    </source>
</reference>
<dbReference type="GO" id="GO:0051205">
    <property type="term" value="P:protein insertion into membrane"/>
    <property type="evidence" value="ECO:0007669"/>
    <property type="project" value="TreeGrafter"/>
</dbReference>
<feature type="transmembrane region" description="Helical" evidence="6">
    <location>
        <begin position="227"/>
        <end position="245"/>
    </location>
</feature>
<evidence type="ECO:0000256" key="6">
    <source>
        <dbReference type="SAM" id="Phobius"/>
    </source>
</evidence>
<evidence type="ECO:0000256" key="2">
    <source>
        <dbReference type="ARBA" id="ARBA00022692"/>
    </source>
</evidence>
<organism evidence="8 9">
    <name type="scientific">Treponema succinifaciens (strain ATCC 33096 / DSM 2489 / 6091)</name>
    <dbReference type="NCBI Taxonomy" id="869209"/>
    <lineage>
        <taxon>Bacteria</taxon>
        <taxon>Pseudomonadati</taxon>
        <taxon>Spirochaetota</taxon>
        <taxon>Spirochaetia</taxon>
        <taxon>Spirochaetales</taxon>
        <taxon>Treponemataceae</taxon>
        <taxon>Treponema</taxon>
    </lineage>
</organism>
<feature type="transmembrane region" description="Helical" evidence="6">
    <location>
        <begin position="364"/>
        <end position="384"/>
    </location>
</feature>
<dbReference type="PANTHER" id="PTHR12428">
    <property type="entry name" value="OXA1"/>
    <property type="match status" value="1"/>
</dbReference>
<keyword evidence="3 6" id="KW-1133">Transmembrane helix</keyword>
<dbReference type="PANTHER" id="PTHR12428:SF65">
    <property type="entry name" value="CYTOCHROME C OXIDASE ASSEMBLY PROTEIN COX18, MITOCHONDRIAL"/>
    <property type="match status" value="1"/>
</dbReference>
<sequence length="905" mass="102717">MGVFFFTIVIYPLTQIIELAFTFSNKLLKNTGFSLVGVSLAVSLLTLPLYAVAEHWQEIERNIQAKMKPQVDRIKKVFKGDEQYMILSTYYRQNHYHPIMSLRSAFGILIQIPFFTAAYTCLSHMPALQNHHLFFIADLGKPDALFSIGSFSVNILPILMTVINCISGAIYTKGLPLKDKFQVYLLALLFVVLLYNSPSGLVIYWTMNNIFSLVKNIFYKLKNPIKSFYIVCAIGSAVAIIFTLLTKRFNLEQKGFFIFLCALILCSPVIVKALNFAVDKLFISLRDNKKQRTVLFLVTSASITALIGLVIPTLLIASSPIEFSGIDNYPNPMFFIRNTFWQSLGLCLLWPSLIFFLFKERIQTLLSVGFLFLFSAAIVNAFLFQEKYGYLSRMLLFTEVPSVQSSAARILTNLSVLAAIVLACIAVIKLRLEKPVCIIGTFSLVSLMLLSFIQIGKVKAGYKEYLRVSAEGGISGKVKPIFHLSKTGKNVILIFLDRAQNNFVEPMLEESPKLKEQFSGFTLYKNTVSFNSHTLIGAPPVHGGYEYTPAEINKRADKPLVEKHNEAILMLPRIFTEQGDNFSAASSDASWANYSWIPDISIFKPYPKIESFVTENAYLAQWYKDHQGVGNFTITSDTLKRNMLWYSFFRTSPLILRHVIYESGSYWSTNTQNEDLNKYLGNYAAMDYLKDLTDFSSKTENYFLSFTNNACHTSFALQAPDYVPSAKITDRGNSEYAGDNSYSSMAGVMHRLGEWLEYLKQNGVYENSRILIVSDHSCSSKEKPYKWDEKFSRISPGKYHPIFMFKDFNESGELKTNNDFMTNADSPTILLSGIIENAVNPFTGNPVNSKLKEDGALVTISNLYMPHHFSSKNIFTVKPDDWYRVSDNIFESKNWKQETMEESKK</sequence>
<dbReference type="Gene3D" id="3.40.720.10">
    <property type="entry name" value="Alkaline Phosphatase, subunit A"/>
    <property type="match status" value="1"/>
</dbReference>
<dbReference type="eggNOG" id="COG3119">
    <property type="taxonomic scope" value="Bacteria"/>
</dbReference>
<feature type="domain" description="Membrane insertase YidC/Oxa/ALB C-terminal" evidence="7">
    <location>
        <begin position="32"/>
        <end position="219"/>
    </location>
</feature>
<feature type="transmembrane region" description="Helical" evidence="6">
    <location>
        <begin position="183"/>
        <end position="207"/>
    </location>
</feature>
<feature type="transmembrane region" description="Helical" evidence="6">
    <location>
        <begin position="32"/>
        <end position="53"/>
    </location>
</feature>
<comment type="subcellular location">
    <subcellularLocation>
        <location evidence="1 5">Membrane</location>
        <topology evidence="1 5">Multi-pass membrane protein</topology>
    </subcellularLocation>
</comment>
<dbReference type="OrthoDB" id="354737at2"/>
<dbReference type="eggNOG" id="COG0706">
    <property type="taxonomic scope" value="Bacteria"/>
</dbReference>
<dbReference type="RefSeq" id="WP_013701656.1">
    <property type="nucleotide sequence ID" value="NC_015385.1"/>
</dbReference>
<name>F2NS73_TRES6</name>
<dbReference type="EMBL" id="CP002631">
    <property type="protein sequence ID" value="AEB14374.1"/>
    <property type="molecule type" value="Genomic_DNA"/>
</dbReference>
<proteinExistence type="inferred from homology"/>
<feature type="transmembrane region" description="Helical" evidence="6">
    <location>
        <begin position="145"/>
        <end position="171"/>
    </location>
</feature>
<evidence type="ECO:0000256" key="5">
    <source>
        <dbReference type="RuleBase" id="RU003945"/>
    </source>
</evidence>
<feature type="transmembrane region" description="Helical" evidence="6">
    <location>
        <begin position="257"/>
        <end position="274"/>
    </location>
</feature>
<feature type="transmembrane region" description="Helical" evidence="6">
    <location>
        <begin position="438"/>
        <end position="456"/>
    </location>
</feature>